<gene>
    <name evidence="2" type="ORF">GGE06_001923</name>
</gene>
<feature type="chain" id="PRO_5030880590" evidence="1">
    <location>
        <begin position="28"/>
        <end position="45"/>
    </location>
</feature>
<protein>
    <submittedName>
        <fullName evidence="2">Uncharacterized protein</fullName>
    </submittedName>
</protein>
<keyword evidence="3" id="KW-1185">Reference proteome</keyword>
<evidence type="ECO:0000313" key="3">
    <source>
        <dbReference type="Proteomes" id="UP000582643"/>
    </source>
</evidence>
<sequence>MITCLTRTTAAAALALFSLTLAAPAHAEVAPAEPLILADGGGAGH</sequence>
<feature type="signal peptide" evidence="1">
    <location>
        <begin position="1"/>
        <end position="27"/>
    </location>
</feature>
<evidence type="ECO:0000313" key="2">
    <source>
        <dbReference type="EMBL" id="MBB4981015.1"/>
    </source>
</evidence>
<name>A0A7W7TZU3_9ACTN</name>
<proteinExistence type="predicted"/>
<dbReference type="Proteomes" id="UP000582643">
    <property type="component" value="Unassembled WGS sequence"/>
</dbReference>
<evidence type="ECO:0000256" key="1">
    <source>
        <dbReference type="SAM" id="SignalP"/>
    </source>
</evidence>
<dbReference type="AlphaFoldDB" id="A0A7W7TZU3"/>
<accession>A0A7W7TZU3</accession>
<dbReference type="EMBL" id="JACHJY010000002">
    <property type="protein sequence ID" value="MBB4981015.1"/>
    <property type="molecule type" value="Genomic_DNA"/>
</dbReference>
<keyword evidence="1" id="KW-0732">Signal</keyword>
<organism evidence="2 3">
    <name type="scientific">Streptomyces nymphaeiformis</name>
    <dbReference type="NCBI Taxonomy" id="2663842"/>
    <lineage>
        <taxon>Bacteria</taxon>
        <taxon>Bacillati</taxon>
        <taxon>Actinomycetota</taxon>
        <taxon>Actinomycetes</taxon>
        <taxon>Kitasatosporales</taxon>
        <taxon>Streptomycetaceae</taxon>
        <taxon>Streptomyces</taxon>
    </lineage>
</organism>
<dbReference type="RefSeq" id="WP_181924387.1">
    <property type="nucleotide sequence ID" value="NZ_JACHJY010000002.1"/>
</dbReference>
<comment type="caution">
    <text evidence="2">The sequence shown here is derived from an EMBL/GenBank/DDBJ whole genome shotgun (WGS) entry which is preliminary data.</text>
</comment>
<reference evidence="2 3" key="1">
    <citation type="submission" date="2020-08" db="EMBL/GenBank/DDBJ databases">
        <title>Genomic Encyclopedia of Type Strains, Phase III (KMG-III): the genomes of soil and plant-associated and newly described type strains.</title>
        <authorList>
            <person name="Whitman W."/>
        </authorList>
    </citation>
    <scope>NUCLEOTIDE SEQUENCE [LARGE SCALE GENOMIC DNA]</scope>
    <source>
        <strain evidence="2 3">SFB5A</strain>
    </source>
</reference>